<reference evidence="3" key="2">
    <citation type="submission" date="2021-09" db="EMBL/GenBank/DDBJ databases">
        <authorList>
            <person name="Gilroy R."/>
        </authorList>
    </citation>
    <scope>NUCLEOTIDE SEQUENCE</scope>
    <source>
        <strain evidence="3">316</strain>
    </source>
</reference>
<dbReference type="AlphaFoldDB" id="A0A921E2Z6"/>
<dbReference type="Proteomes" id="UP000742631">
    <property type="component" value="Unassembled WGS sequence"/>
</dbReference>
<dbReference type="NCBIfam" id="NF004796">
    <property type="entry name" value="PRK06144.1"/>
    <property type="match status" value="1"/>
</dbReference>
<keyword evidence="2" id="KW-0456">Lyase</keyword>
<dbReference type="GO" id="GO:0016829">
    <property type="term" value="F:lyase activity"/>
    <property type="evidence" value="ECO:0007669"/>
    <property type="project" value="UniProtKB-KW"/>
</dbReference>
<proteinExistence type="inferred from homology"/>
<sequence length="274" mass="29167">MTNAAETAATDELLFSVDEGGIARITLNRPQARNALTFAMYRGLVELCGRIEEDRAIKAVIIAGAGDKAFAAGTDIAQFRSFDKPEDALGYERFMDRVLGSLERLRVPTIAAIAGACTGGGAAIAAACDMRIASRDARFGIPIARTLGNCLSQNTLRRLANLIGAPRVKDILFTARLVGAEEALAIGLVNEMVEDAAAVAERATALATLLASHAPLTLQATKEGLRRIGEEGVPETGADERPGDDLIVMTYMSEDFREGMEAFLAKRPPAFKGR</sequence>
<accession>A0A921E2Z6</accession>
<dbReference type="InterPro" id="IPR014748">
    <property type="entry name" value="Enoyl-CoA_hydra_C"/>
</dbReference>
<gene>
    <name evidence="3" type="ORF">K8W01_11815</name>
</gene>
<dbReference type="Gene3D" id="3.90.226.10">
    <property type="entry name" value="2-enoyl-CoA Hydratase, Chain A, domain 1"/>
    <property type="match status" value="1"/>
</dbReference>
<evidence type="ECO:0000256" key="2">
    <source>
        <dbReference type="ARBA" id="ARBA00023239"/>
    </source>
</evidence>
<dbReference type="SUPFAM" id="SSF52096">
    <property type="entry name" value="ClpP/crotonase"/>
    <property type="match status" value="1"/>
</dbReference>
<evidence type="ECO:0000313" key="4">
    <source>
        <dbReference type="Proteomes" id="UP000742631"/>
    </source>
</evidence>
<dbReference type="InterPro" id="IPR029045">
    <property type="entry name" value="ClpP/crotonase-like_dom_sf"/>
</dbReference>
<comment type="caution">
    <text evidence="3">The sequence shown here is derived from an EMBL/GenBank/DDBJ whole genome shotgun (WGS) entry which is preliminary data.</text>
</comment>
<dbReference type="PANTHER" id="PTHR11941">
    <property type="entry name" value="ENOYL-COA HYDRATASE-RELATED"/>
    <property type="match status" value="1"/>
</dbReference>
<protein>
    <submittedName>
        <fullName evidence="3">Enoyl-CoA hydratase/isomerase family protein</fullName>
    </submittedName>
</protein>
<dbReference type="Gene3D" id="1.10.12.10">
    <property type="entry name" value="Lyase 2-enoyl-coa Hydratase, Chain A, domain 2"/>
    <property type="match status" value="1"/>
</dbReference>
<dbReference type="Pfam" id="PF00378">
    <property type="entry name" value="ECH_1"/>
    <property type="match status" value="1"/>
</dbReference>
<dbReference type="PANTHER" id="PTHR11941:SF54">
    <property type="entry name" value="ENOYL-COA HYDRATASE, MITOCHONDRIAL"/>
    <property type="match status" value="1"/>
</dbReference>
<organism evidence="3 4">
    <name type="scientific">Methylorubrum populi</name>
    <dbReference type="NCBI Taxonomy" id="223967"/>
    <lineage>
        <taxon>Bacteria</taxon>
        <taxon>Pseudomonadati</taxon>
        <taxon>Pseudomonadota</taxon>
        <taxon>Alphaproteobacteria</taxon>
        <taxon>Hyphomicrobiales</taxon>
        <taxon>Methylobacteriaceae</taxon>
        <taxon>Methylorubrum</taxon>
    </lineage>
</organism>
<dbReference type="EMBL" id="DYYG01000035">
    <property type="protein sequence ID" value="HJE24334.1"/>
    <property type="molecule type" value="Genomic_DNA"/>
</dbReference>
<dbReference type="InterPro" id="IPR001753">
    <property type="entry name" value="Enoyl-CoA_hydra/iso"/>
</dbReference>
<reference evidence="3" key="1">
    <citation type="journal article" date="2021" name="PeerJ">
        <title>Extensive microbial diversity within the chicken gut microbiome revealed by metagenomics and culture.</title>
        <authorList>
            <person name="Gilroy R."/>
            <person name="Ravi A."/>
            <person name="Getino M."/>
            <person name="Pursley I."/>
            <person name="Horton D.L."/>
            <person name="Alikhan N.F."/>
            <person name="Baker D."/>
            <person name="Gharbi K."/>
            <person name="Hall N."/>
            <person name="Watson M."/>
            <person name="Adriaenssens E.M."/>
            <person name="Foster-Nyarko E."/>
            <person name="Jarju S."/>
            <person name="Secka A."/>
            <person name="Antonio M."/>
            <person name="Oren A."/>
            <person name="Chaudhuri R.R."/>
            <person name="La Ragione R."/>
            <person name="Hildebrand F."/>
            <person name="Pallen M.J."/>
        </authorList>
    </citation>
    <scope>NUCLEOTIDE SEQUENCE</scope>
    <source>
        <strain evidence="3">316</strain>
    </source>
</reference>
<name>A0A921E2Z6_9HYPH</name>
<dbReference type="GO" id="GO:0006635">
    <property type="term" value="P:fatty acid beta-oxidation"/>
    <property type="evidence" value="ECO:0007669"/>
    <property type="project" value="TreeGrafter"/>
</dbReference>
<evidence type="ECO:0000313" key="3">
    <source>
        <dbReference type="EMBL" id="HJE24334.1"/>
    </source>
</evidence>
<evidence type="ECO:0000256" key="1">
    <source>
        <dbReference type="ARBA" id="ARBA00005254"/>
    </source>
</evidence>
<dbReference type="CDD" id="cd06558">
    <property type="entry name" value="crotonase-like"/>
    <property type="match status" value="1"/>
</dbReference>
<comment type="similarity">
    <text evidence="1">Belongs to the enoyl-CoA hydratase/isomerase family.</text>
</comment>